<keyword evidence="3 9" id="KW-0812">Transmembrane</keyword>
<evidence type="ECO:0000313" key="12">
    <source>
        <dbReference type="EMBL" id="CAG5098767.1"/>
    </source>
</evidence>
<keyword evidence="13" id="KW-1185">Reference proteome</keyword>
<evidence type="ECO:0000256" key="6">
    <source>
        <dbReference type="ARBA" id="ARBA00023136"/>
    </source>
</evidence>
<feature type="domain" description="G-protein coupled receptors family 1 profile" evidence="11">
    <location>
        <begin position="105"/>
        <end position="427"/>
    </location>
</feature>
<evidence type="ECO:0000256" key="3">
    <source>
        <dbReference type="ARBA" id="ARBA00022692"/>
    </source>
</evidence>
<dbReference type="Gene3D" id="1.20.1070.10">
    <property type="entry name" value="Rhodopsin 7-helix transmembrane proteins"/>
    <property type="match status" value="1"/>
</dbReference>
<evidence type="ECO:0000313" key="13">
    <source>
        <dbReference type="Proteomes" id="UP001158576"/>
    </source>
</evidence>
<proteinExistence type="inferred from homology"/>
<accession>A0ABN7SII6</accession>
<feature type="transmembrane region" description="Helical" evidence="10">
    <location>
        <begin position="310"/>
        <end position="333"/>
    </location>
</feature>
<keyword evidence="7 9" id="KW-0675">Receptor</keyword>
<evidence type="ECO:0000256" key="1">
    <source>
        <dbReference type="ARBA" id="ARBA00004651"/>
    </source>
</evidence>
<keyword evidence="8 9" id="KW-0807">Transducer</keyword>
<keyword evidence="2" id="KW-1003">Cell membrane</keyword>
<evidence type="ECO:0000256" key="4">
    <source>
        <dbReference type="ARBA" id="ARBA00022989"/>
    </source>
</evidence>
<feature type="transmembrane region" description="Helical" evidence="10">
    <location>
        <begin position="369"/>
        <end position="387"/>
    </location>
</feature>
<protein>
    <submittedName>
        <fullName evidence="12">Oidioi.mRNA.OKI2018_I69.XSR.g15958.t1.cds</fullName>
    </submittedName>
</protein>
<feature type="transmembrane region" description="Helical" evidence="10">
    <location>
        <begin position="95"/>
        <end position="114"/>
    </location>
</feature>
<dbReference type="EMBL" id="OU015569">
    <property type="protein sequence ID" value="CAG5098767.1"/>
    <property type="molecule type" value="Genomic_DNA"/>
</dbReference>
<keyword evidence="6 10" id="KW-0472">Membrane</keyword>
<dbReference type="Pfam" id="PF00001">
    <property type="entry name" value="7tm_1"/>
    <property type="match status" value="2"/>
</dbReference>
<feature type="transmembrane region" description="Helical" evidence="10">
    <location>
        <begin position="407"/>
        <end position="430"/>
    </location>
</feature>
<dbReference type="InterPro" id="IPR017452">
    <property type="entry name" value="GPCR_Rhodpsn_7TM"/>
</dbReference>
<evidence type="ECO:0000256" key="9">
    <source>
        <dbReference type="RuleBase" id="RU000688"/>
    </source>
</evidence>
<comment type="subcellular location">
    <subcellularLocation>
        <location evidence="1">Cell membrane</location>
        <topology evidence="1">Multi-pass membrane protein</topology>
    </subcellularLocation>
</comment>
<dbReference type="PROSITE" id="PS50262">
    <property type="entry name" value="G_PROTEIN_RECEP_F1_2"/>
    <property type="match status" value="1"/>
</dbReference>
<feature type="transmembrane region" description="Helical" evidence="10">
    <location>
        <begin position="211"/>
        <end position="232"/>
    </location>
</feature>
<comment type="similarity">
    <text evidence="9">Belongs to the G-protein coupled receptor 1 family.</text>
</comment>
<feature type="transmembrane region" description="Helical" evidence="10">
    <location>
        <begin position="126"/>
        <end position="146"/>
    </location>
</feature>
<evidence type="ECO:0000256" key="8">
    <source>
        <dbReference type="ARBA" id="ARBA00023224"/>
    </source>
</evidence>
<gene>
    <name evidence="12" type="ORF">OKIOD_LOCUS7516</name>
</gene>
<dbReference type="InterPro" id="IPR000276">
    <property type="entry name" value="GPCR_Rhodpsn"/>
</dbReference>
<keyword evidence="5 9" id="KW-0297">G-protein coupled receptor</keyword>
<evidence type="ECO:0000256" key="7">
    <source>
        <dbReference type="ARBA" id="ARBA00023170"/>
    </source>
</evidence>
<dbReference type="Proteomes" id="UP001158576">
    <property type="component" value="Chromosome XSR"/>
</dbReference>
<dbReference type="PROSITE" id="PS00237">
    <property type="entry name" value="G_PROTEIN_RECEP_F1_1"/>
    <property type="match status" value="1"/>
</dbReference>
<organism evidence="12 13">
    <name type="scientific">Oikopleura dioica</name>
    <name type="common">Tunicate</name>
    <dbReference type="NCBI Taxonomy" id="34765"/>
    <lineage>
        <taxon>Eukaryota</taxon>
        <taxon>Metazoa</taxon>
        <taxon>Chordata</taxon>
        <taxon>Tunicata</taxon>
        <taxon>Appendicularia</taxon>
        <taxon>Copelata</taxon>
        <taxon>Oikopleuridae</taxon>
        <taxon>Oikopleura</taxon>
    </lineage>
</organism>
<keyword evidence="4 10" id="KW-1133">Transmembrane helix</keyword>
<dbReference type="SUPFAM" id="SSF81321">
    <property type="entry name" value="Family A G protein-coupled receptor-like"/>
    <property type="match status" value="1"/>
</dbReference>
<dbReference type="PANTHER" id="PTHR24229:SF109">
    <property type="entry name" value="SOMATOSTATIN RECEPTOR TYPE 2-LIKE"/>
    <property type="match status" value="1"/>
</dbReference>
<evidence type="ECO:0000256" key="2">
    <source>
        <dbReference type="ARBA" id="ARBA00022475"/>
    </source>
</evidence>
<name>A0ABN7SII6_OIKDI</name>
<dbReference type="PRINTS" id="PR00237">
    <property type="entry name" value="GPCRRHODOPSN"/>
</dbReference>
<reference evidence="12 13" key="1">
    <citation type="submission" date="2021-04" db="EMBL/GenBank/DDBJ databases">
        <authorList>
            <person name="Bliznina A."/>
        </authorList>
    </citation>
    <scope>NUCLEOTIDE SEQUENCE [LARGE SCALE GENOMIC DNA]</scope>
</reference>
<feature type="transmembrane region" description="Helical" evidence="10">
    <location>
        <begin position="166"/>
        <end position="191"/>
    </location>
</feature>
<sequence length="465" mass="53726">MESTTVKSRNILPLEEFQELSERVLVCEWFRKNKKLEEPILDVTDSPELISDNIMQMLLQPTNLSSEYNGSVSHCPSIWSDTEYDKNQVPIVGTYAFFCALGIFSNLIILYVLWDEHCKNKRKSASNSFILSLCAADTIQLAILPFKIDVRLFHGCWRYGRFGCIFHNAATNINLFVSVFFLVMLSVDRFILIMPPDTMQPLKKARNHPSYVAIVTICVWSISIFLAVPSIIHSKFVNNECRLDWSASISLDSHQCSLCQTEEERKISECKLPEYTLTNETQEETWRDYCWREIDDELYKSNFCPISNHFSQYLCVLFILGYVIPLIVIIYCYTNIIMISIRAGRKTSKSITGSRRSRSKKASARDQKVTKIVLILVITFIFCWTPFHIRNMCQVWNITPGAHTWQFILDFANLGCAANSVLNPFIYSFLSTQFRQKLCMVINQKIRRPAGMDRRPTSTYLLQGD</sequence>
<evidence type="ECO:0000256" key="5">
    <source>
        <dbReference type="ARBA" id="ARBA00023040"/>
    </source>
</evidence>
<evidence type="ECO:0000259" key="11">
    <source>
        <dbReference type="PROSITE" id="PS50262"/>
    </source>
</evidence>
<dbReference type="PANTHER" id="PTHR24229">
    <property type="entry name" value="NEUROPEPTIDES RECEPTOR"/>
    <property type="match status" value="1"/>
</dbReference>
<evidence type="ECO:0000256" key="10">
    <source>
        <dbReference type="SAM" id="Phobius"/>
    </source>
</evidence>